<dbReference type="InterPro" id="IPR005123">
    <property type="entry name" value="Oxoglu/Fe-dep_dioxygenase_dom"/>
</dbReference>
<dbReference type="PROSITE" id="PS51471">
    <property type="entry name" value="FE2OG_OXY"/>
    <property type="match status" value="1"/>
</dbReference>
<organism evidence="8 9">
    <name type="scientific">Astrephomene gubernaculifera</name>
    <dbReference type="NCBI Taxonomy" id="47775"/>
    <lineage>
        <taxon>Eukaryota</taxon>
        <taxon>Viridiplantae</taxon>
        <taxon>Chlorophyta</taxon>
        <taxon>core chlorophytes</taxon>
        <taxon>Chlorophyceae</taxon>
        <taxon>CS clade</taxon>
        <taxon>Chlamydomonadales</taxon>
        <taxon>Astrephomenaceae</taxon>
        <taxon>Astrephomene</taxon>
    </lineage>
</organism>
<proteinExistence type="predicted"/>
<evidence type="ECO:0000256" key="4">
    <source>
        <dbReference type="ARBA" id="ARBA00023002"/>
    </source>
</evidence>
<feature type="domain" description="Fe2OG dioxygenase" evidence="7">
    <location>
        <begin position="107"/>
        <end position="218"/>
    </location>
</feature>
<evidence type="ECO:0000256" key="5">
    <source>
        <dbReference type="ARBA" id="ARBA00023004"/>
    </source>
</evidence>
<dbReference type="GO" id="GO:0016705">
    <property type="term" value="F:oxidoreductase activity, acting on paired donors, with incorporation or reduction of molecular oxygen"/>
    <property type="evidence" value="ECO:0007669"/>
    <property type="project" value="InterPro"/>
</dbReference>
<evidence type="ECO:0000259" key="7">
    <source>
        <dbReference type="PROSITE" id="PS51471"/>
    </source>
</evidence>
<dbReference type="InterPro" id="IPR039558">
    <property type="entry name" value="TPA1/OFD1_N"/>
</dbReference>
<feature type="non-terminal residue" evidence="8">
    <location>
        <position position="317"/>
    </location>
</feature>
<evidence type="ECO:0000256" key="6">
    <source>
        <dbReference type="SAM" id="MobiDB-lite"/>
    </source>
</evidence>
<evidence type="ECO:0000256" key="1">
    <source>
        <dbReference type="ARBA" id="ARBA00001961"/>
    </source>
</evidence>
<reference evidence="8 9" key="1">
    <citation type="journal article" date="2021" name="Sci. Rep.">
        <title>Genome sequencing of the multicellular alga Astrephomene provides insights into convergent evolution of germ-soma differentiation.</title>
        <authorList>
            <person name="Yamashita S."/>
            <person name="Yamamoto K."/>
            <person name="Matsuzaki R."/>
            <person name="Suzuki S."/>
            <person name="Yamaguchi H."/>
            <person name="Hirooka S."/>
            <person name="Minakuchi Y."/>
            <person name="Miyagishima S."/>
            <person name="Kawachi M."/>
            <person name="Toyoda A."/>
            <person name="Nozaki H."/>
        </authorList>
    </citation>
    <scope>NUCLEOTIDE SEQUENCE [LARGE SCALE GENOMIC DNA]</scope>
    <source>
        <strain evidence="8 9">NIES-4017</strain>
    </source>
</reference>
<dbReference type="Pfam" id="PF13661">
    <property type="entry name" value="2OG-FeII_Oxy_4"/>
    <property type="match status" value="1"/>
</dbReference>
<feature type="compositionally biased region" description="Polar residues" evidence="6">
    <location>
        <begin position="265"/>
        <end position="277"/>
    </location>
</feature>
<keyword evidence="3" id="KW-0223">Dioxygenase</keyword>
<dbReference type="InterPro" id="IPR051842">
    <property type="entry name" value="uS12_prolyl_hydroxylase"/>
</dbReference>
<comment type="cofactor">
    <cofactor evidence="1">
        <name>L-ascorbate</name>
        <dbReference type="ChEBI" id="CHEBI:38290"/>
    </cofactor>
</comment>
<dbReference type="Proteomes" id="UP001054857">
    <property type="component" value="Unassembled WGS sequence"/>
</dbReference>
<dbReference type="PANTHER" id="PTHR12117">
    <property type="entry name" value="HISTONE ACETYLTRANSFERASE COMPLEX"/>
    <property type="match status" value="1"/>
</dbReference>
<comment type="caution">
    <text evidence="8">The sequence shown here is derived from an EMBL/GenBank/DDBJ whole genome shotgun (WGS) entry which is preliminary data.</text>
</comment>
<gene>
    <name evidence="8" type="ORF">Agub_g1573</name>
</gene>
<dbReference type="SMART" id="SM00702">
    <property type="entry name" value="P4Hc"/>
    <property type="match status" value="1"/>
</dbReference>
<dbReference type="GO" id="GO:0005506">
    <property type="term" value="F:iron ion binding"/>
    <property type="evidence" value="ECO:0007669"/>
    <property type="project" value="InterPro"/>
</dbReference>
<evidence type="ECO:0000256" key="2">
    <source>
        <dbReference type="ARBA" id="ARBA00022723"/>
    </source>
</evidence>
<dbReference type="GO" id="GO:0031418">
    <property type="term" value="F:L-ascorbic acid binding"/>
    <property type="evidence" value="ECO:0007669"/>
    <property type="project" value="InterPro"/>
</dbReference>
<protein>
    <recommendedName>
        <fullName evidence="7">Fe2OG dioxygenase domain-containing protein</fullName>
    </recommendedName>
</protein>
<name>A0AAD3DIA4_9CHLO</name>
<keyword evidence="9" id="KW-1185">Reference proteome</keyword>
<evidence type="ECO:0000313" key="9">
    <source>
        <dbReference type="Proteomes" id="UP001054857"/>
    </source>
</evidence>
<dbReference type="PANTHER" id="PTHR12117:SF0">
    <property type="entry name" value="PROLYL 3-HYDROXYLASE OGFOD1"/>
    <property type="match status" value="1"/>
</dbReference>
<keyword evidence="2" id="KW-0479">Metal-binding</keyword>
<keyword evidence="5" id="KW-0408">Iron</keyword>
<dbReference type="GO" id="GO:0051213">
    <property type="term" value="F:dioxygenase activity"/>
    <property type="evidence" value="ECO:0007669"/>
    <property type="project" value="UniProtKB-KW"/>
</dbReference>
<accession>A0AAD3DIA4</accession>
<sequence length="317" mass="35344">MVRGGGKEPPYQRWLNNYEIASSWIAKHDVERAVEANGGLVRIKNFLPEHVAEGILKTLEGVPDENWNDTSATTDYRQNNISHSFSSVKHAKGLQSIVRFFSLVRPGALHAFSAAKYVKSDHIAPHDDRAYTQVQLDTGRIITTSRSLAVIYYLTRDWREEYGGVLVDLEAPAAPPRVGARYVPMWNSVVAFRVPRYHAVTEMTTERPRYSIFGWFLEPGKLYPLYRGDEDSQGGGQQQQQLKEQQQLREQQQQRKRKALPQPQEPQSAAPTAPSDSQGGPQPPAAAQQREHPRQQRQPGGAASGGGRQAPSAVGAE</sequence>
<evidence type="ECO:0000256" key="3">
    <source>
        <dbReference type="ARBA" id="ARBA00022964"/>
    </source>
</evidence>
<dbReference type="InterPro" id="IPR006620">
    <property type="entry name" value="Pro_4_hyd_alph"/>
</dbReference>
<feature type="compositionally biased region" description="Low complexity" evidence="6">
    <location>
        <begin position="238"/>
        <end position="251"/>
    </location>
</feature>
<dbReference type="AlphaFoldDB" id="A0AAD3DIA4"/>
<evidence type="ECO:0000313" key="8">
    <source>
        <dbReference type="EMBL" id="GFR40917.1"/>
    </source>
</evidence>
<dbReference type="EMBL" id="BMAR01000001">
    <property type="protein sequence ID" value="GFR40917.1"/>
    <property type="molecule type" value="Genomic_DNA"/>
</dbReference>
<feature type="region of interest" description="Disordered" evidence="6">
    <location>
        <begin position="226"/>
        <end position="317"/>
    </location>
</feature>
<keyword evidence="4" id="KW-0560">Oxidoreductase</keyword>
<dbReference type="Gene3D" id="2.60.120.620">
    <property type="entry name" value="q2cbj1_9rhob like domain"/>
    <property type="match status" value="1"/>
</dbReference>